<dbReference type="STRING" id="570277.EZMO1_2388"/>
<dbReference type="InterPro" id="IPR016181">
    <property type="entry name" value="Acyl_CoA_acyltransferase"/>
</dbReference>
<dbReference type="SUPFAM" id="SSF55729">
    <property type="entry name" value="Acyl-CoA N-acyltransferases (Nat)"/>
    <property type="match status" value="1"/>
</dbReference>
<evidence type="ECO:0000256" key="2">
    <source>
        <dbReference type="ARBA" id="ARBA00023315"/>
    </source>
</evidence>
<dbReference type="GO" id="GO:0016747">
    <property type="term" value="F:acyltransferase activity, transferring groups other than amino-acyl groups"/>
    <property type="evidence" value="ECO:0007669"/>
    <property type="project" value="InterPro"/>
</dbReference>
<evidence type="ECO:0000259" key="3">
    <source>
        <dbReference type="PROSITE" id="PS51186"/>
    </source>
</evidence>
<dbReference type="RefSeq" id="WP_051789570.1">
    <property type="nucleotide sequence ID" value="NZ_CP013251.1"/>
</dbReference>
<dbReference type="PATRIC" id="fig|570277.3.peg.2566"/>
<name>A0A142BCK7_9GAMM</name>
<dbReference type="Proteomes" id="UP000071065">
    <property type="component" value="Chromosome"/>
</dbReference>
<gene>
    <name evidence="4" type="ORF">EZMO1_2388</name>
</gene>
<dbReference type="AlphaFoldDB" id="A0A142BCK7"/>
<sequence>MKPNDTLSEKHSYRLSYRHAETSDLPDLIAMLADDKLGQLREDTSSPVNPRYQAVLKAILEDPNNELMVVEYNQRIAGMLQLTFIPYLSHTGSWRCLIESVRVHSDFRGRGLGTEFVQWSIERARERQCNLVQLTSDKQRPEALKFYRNLGFVDSHEGFKLKL</sequence>
<keyword evidence="1 4" id="KW-0808">Transferase</keyword>
<dbReference type="Gene3D" id="3.40.630.30">
    <property type="match status" value="1"/>
</dbReference>
<dbReference type="OrthoDB" id="9789605at2"/>
<dbReference type="PANTHER" id="PTHR43877:SF2">
    <property type="entry name" value="AMINOALKYLPHOSPHONATE N-ACETYLTRANSFERASE-RELATED"/>
    <property type="match status" value="1"/>
</dbReference>
<organism evidence="4 5">
    <name type="scientific">Endozoicomonas montiporae CL-33</name>
    <dbReference type="NCBI Taxonomy" id="570277"/>
    <lineage>
        <taxon>Bacteria</taxon>
        <taxon>Pseudomonadati</taxon>
        <taxon>Pseudomonadota</taxon>
        <taxon>Gammaproteobacteria</taxon>
        <taxon>Oceanospirillales</taxon>
        <taxon>Endozoicomonadaceae</taxon>
        <taxon>Endozoicomonas</taxon>
    </lineage>
</organism>
<dbReference type="EMBL" id="CP013251">
    <property type="protein sequence ID" value="AMO56483.1"/>
    <property type="molecule type" value="Genomic_DNA"/>
</dbReference>
<dbReference type="PROSITE" id="PS51186">
    <property type="entry name" value="GNAT"/>
    <property type="match status" value="1"/>
</dbReference>
<proteinExistence type="predicted"/>
<evidence type="ECO:0000256" key="1">
    <source>
        <dbReference type="ARBA" id="ARBA00022679"/>
    </source>
</evidence>
<accession>A0A142BCK7</accession>
<dbReference type="CDD" id="cd04301">
    <property type="entry name" value="NAT_SF"/>
    <property type="match status" value="1"/>
</dbReference>
<dbReference type="PANTHER" id="PTHR43877">
    <property type="entry name" value="AMINOALKYLPHOSPHONATE N-ACETYLTRANSFERASE-RELATED-RELATED"/>
    <property type="match status" value="1"/>
</dbReference>
<protein>
    <submittedName>
        <fullName evidence="4">Putative Acyl-CoA N-acyltransferase</fullName>
    </submittedName>
</protein>
<dbReference type="KEGG" id="emp:EZMO1_2388"/>
<dbReference type="InterPro" id="IPR000182">
    <property type="entry name" value="GNAT_dom"/>
</dbReference>
<evidence type="ECO:0000313" key="5">
    <source>
        <dbReference type="Proteomes" id="UP000071065"/>
    </source>
</evidence>
<evidence type="ECO:0000313" key="4">
    <source>
        <dbReference type="EMBL" id="AMO56483.1"/>
    </source>
</evidence>
<reference evidence="4 5" key="1">
    <citation type="journal article" date="2016" name="Front. Microbiol.">
        <title>Genomic Insight into the Host-Endosymbiont Relationship of Endozoicomonas montiporae CL-33(T) with its Coral Host.</title>
        <authorList>
            <person name="Ding J.-Y."/>
            <person name="Shiu J.-H."/>
            <person name="Chen W.-M."/>
            <person name="Chiang Y.-R."/>
            <person name="Tang S.-L."/>
        </authorList>
    </citation>
    <scope>NUCLEOTIDE SEQUENCE [LARGE SCALE GENOMIC DNA]</scope>
    <source>
        <strain evidence="4 5">CL-33</strain>
    </source>
</reference>
<keyword evidence="2 4" id="KW-0012">Acyltransferase</keyword>
<dbReference type="InterPro" id="IPR050832">
    <property type="entry name" value="Bact_Acetyltransf"/>
</dbReference>
<feature type="domain" description="N-acetyltransferase" evidence="3">
    <location>
        <begin position="15"/>
        <end position="163"/>
    </location>
</feature>
<dbReference type="Pfam" id="PF00583">
    <property type="entry name" value="Acetyltransf_1"/>
    <property type="match status" value="1"/>
</dbReference>